<proteinExistence type="predicted"/>
<dbReference type="AlphaFoldDB" id="A0A073IJ21"/>
<protein>
    <submittedName>
        <fullName evidence="1">Uncharacterized protein</fullName>
    </submittedName>
</protein>
<gene>
    <name evidence="1" type="ORF">DSW25_07740</name>
</gene>
<accession>A0A073IJ21</accession>
<name>A0A073IJ21_9RHOB</name>
<sequence length="48" mass="5360">MPLLAAYVAKLIKNAARSILFFGHSIMKVVKAFVRPNPLLICPQGHQR</sequence>
<dbReference type="Proteomes" id="UP000027734">
    <property type="component" value="Unassembled WGS sequence"/>
</dbReference>
<keyword evidence="2" id="KW-1185">Reference proteome</keyword>
<reference evidence="1 2" key="1">
    <citation type="submission" date="2014-01" db="EMBL/GenBank/DDBJ databases">
        <title>Sulfitobacter donghicola JCM 14565 Genome Sequencing.</title>
        <authorList>
            <person name="Lai Q."/>
            <person name="Hong Z."/>
        </authorList>
    </citation>
    <scope>NUCLEOTIDE SEQUENCE [LARGE SCALE GENOMIC DNA]</scope>
    <source>
        <strain evidence="1 2">JCM 14565</strain>
    </source>
</reference>
<organism evidence="1 2">
    <name type="scientific">Sulfitobacter donghicola DSW-25 = KCTC 12864 = JCM 14565</name>
    <dbReference type="NCBI Taxonomy" id="1300350"/>
    <lineage>
        <taxon>Bacteria</taxon>
        <taxon>Pseudomonadati</taxon>
        <taxon>Pseudomonadota</taxon>
        <taxon>Alphaproteobacteria</taxon>
        <taxon>Rhodobacterales</taxon>
        <taxon>Roseobacteraceae</taxon>
        <taxon>Sulfitobacter</taxon>
    </lineage>
</organism>
<evidence type="ECO:0000313" key="2">
    <source>
        <dbReference type="Proteomes" id="UP000027734"/>
    </source>
</evidence>
<comment type="caution">
    <text evidence="1">The sequence shown here is derived from an EMBL/GenBank/DDBJ whole genome shotgun (WGS) entry which is preliminary data.</text>
</comment>
<evidence type="ECO:0000313" key="1">
    <source>
        <dbReference type="EMBL" id="KEJ90328.1"/>
    </source>
</evidence>
<dbReference type="EMBL" id="JAMC01000002">
    <property type="protein sequence ID" value="KEJ90328.1"/>
    <property type="molecule type" value="Genomic_DNA"/>
</dbReference>